<sequence>MTEIEIKAHVYEPLAVEKTISQFAGEPRRLEKKDEYWAHPENGKRVRIRVETEFDSGGKTASVRKMIAYKRKELKDTVEINDEIEFSIDSQDDFQAFLSDLGFAPKDRKQKKTLSWTVAETARPPITIELSEVEPIGWFVEIEILMENPGEESIARARESLMDTLARCGVSETELETRYYTDLLADSAKKM</sequence>
<dbReference type="Gene3D" id="2.40.320.10">
    <property type="entry name" value="Hypothetical Protein Pfu-838710-001"/>
    <property type="match status" value="1"/>
</dbReference>
<evidence type="ECO:0000313" key="3">
    <source>
        <dbReference type="Proteomes" id="UP001198163"/>
    </source>
</evidence>
<dbReference type="EMBL" id="JAINWA010000003">
    <property type="protein sequence ID" value="MCD1655354.1"/>
    <property type="molecule type" value="Genomic_DNA"/>
</dbReference>
<dbReference type="Pfam" id="PF01928">
    <property type="entry name" value="CYTH"/>
    <property type="match status" value="1"/>
</dbReference>
<dbReference type="InterPro" id="IPR033469">
    <property type="entry name" value="CYTH-like_dom_sf"/>
</dbReference>
<dbReference type="CDD" id="cd07890">
    <property type="entry name" value="CYTH-like_AC_IV-like"/>
    <property type="match status" value="1"/>
</dbReference>
<dbReference type="PANTHER" id="PTHR21028">
    <property type="entry name" value="SI:CH211-156B7.4"/>
    <property type="match status" value="1"/>
</dbReference>
<dbReference type="SUPFAM" id="SSF55154">
    <property type="entry name" value="CYTH-like phosphatases"/>
    <property type="match status" value="1"/>
</dbReference>
<dbReference type="InterPro" id="IPR008173">
    <property type="entry name" value="Adenylyl_cyclase_CyaB"/>
</dbReference>
<proteinExistence type="predicted"/>
<dbReference type="SMART" id="SM01118">
    <property type="entry name" value="CYTH"/>
    <property type="match status" value="1"/>
</dbReference>
<dbReference type="PROSITE" id="PS51707">
    <property type="entry name" value="CYTH"/>
    <property type="match status" value="1"/>
</dbReference>
<reference evidence="2" key="1">
    <citation type="submission" date="2021-08" db="EMBL/GenBank/DDBJ databases">
        <title>Comparative analyses of Brucepasteria parasyntrophica and Teretinema zuelzerae.</title>
        <authorList>
            <person name="Song Y."/>
            <person name="Brune A."/>
        </authorList>
    </citation>
    <scope>NUCLEOTIDE SEQUENCE</scope>
    <source>
        <strain evidence="2">DSM 1903</strain>
    </source>
</reference>
<name>A0AAE3EL29_9SPIR</name>
<evidence type="ECO:0000259" key="1">
    <source>
        <dbReference type="PROSITE" id="PS51707"/>
    </source>
</evidence>
<dbReference type="NCBIfam" id="TIGR00318">
    <property type="entry name" value="cyaB"/>
    <property type="match status" value="1"/>
</dbReference>
<organism evidence="2 3">
    <name type="scientific">Teretinema zuelzerae</name>
    <dbReference type="NCBI Taxonomy" id="156"/>
    <lineage>
        <taxon>Bacteria</taxon>
        <taxon>Pseudomonadati</taxon>
        <taxon>Spirochaetota</taxon>
        <taxon>Spirochaetia</taxon>
        <taxon>Spirochaetales</taxon>
        <taxon>Treponemataceae</taxon>
        <taxon>Teretinema</taxon>
    </lineage>
</organism>
<gene>
    <name evidence="2" type="primary">cyaB</name>
    <name evidence="2" type="ORF">K7J14_11680</name>
</gene>
<feature type="domain" description="CYTH" evidence="1">
    <location>
        <begin position="1"/>
        <end position="186"/>
    </location>
</feature>
<dbReference type="AlphaFoldDB" id="A0AAE3EL29"/>
<dbReference type="PANTHER" id="PTHR21028:SF2">
    <property type="entry name" value="CYTH DOMAIN-CONTAINING PROTEIN"/>
    <property type="match status" value="1"/>
</dbReference>
<accession>A0AAE3EL29</accession>
<keyword evidence="3" id="KW-1185">Reference proteome</keyword>
<dbReference type="RefSeq" id="WP_230756395.1">
    <property type="nucleotide sequence ID" value="NZ_JAINWA010000003.1"/>
</dbReference>
<dbReference type="Proteomes" id="UP001198163">
    <property type="component" value="Unassembled WGS sequence"/>
</dbReference>
<dbReference type="InterPro" id="IPR023577">
    <property type="entry name" value="CYTH_domain"/>
</dbReference>
<protein>
    <submittedName>
        <fullName evidence="2">Class IV adenylate cyclase</fullName>
    </submittedName>
</protein>
<comment type="caution">
    <text evidence="2">The sequence shown here is derived from an EMBL/GenBank/DDBJ whole genome shotgun (WGS) entry which is preliminary data.</text>
</comment>
<evidence type="ECO:0000313" key="2">
    <source>
        <dbReference type="EMBL" id="MCD1655354.1"/>
    </source>
</evidence>